<feature type="signal peptide" evidence="1">
    <location>
        <begin position="1"/>
        <end position="26"/>
    </location>
</feature>
<gene>
    <name evidence="3" type="ORF">P0Y53_20455</name>
</gene>
<keyword evidence="1" id="KW-0732">Signal</keyword>
<evidence type="ECO:0000256" key="1">
    <source>
        <dbReference type="SAM" id="SignalP"/>
    </source>
</evidence>
<dbReference type="Proteomes" id="UP001220610">
    <property type="component" value="Chromosome"/>
</dbReference>
<evidence type="ECO:0000313" key="4">
    <source>
        <dbReference type="Proteomes" id="UP001220610"/>
    </source>
</evidence>
<dbReference type="Gene3D" id="2.180.10.10">
    <property type="entry name" value="RHS repeat-associated core"/>
    <property type="match status" value="3"/>
</dbReference>
<proteinExistence type="predicted"/>
<dbReference type="InterPro" id="IPR022385">
    <property type="entry name" value="Rhs_assc_core"/>
</dbReference>
<dbReference type="NCBIfam" id="TIGR03696">
    <property type="entry name" value="Rhs_assc_core"/>
    <property type="match status" value="1"/>
</dbReference>
<accession>A0AAJ6BH63</accession>
<protein>
    <submittedName>
        <fullName evidence="3">DUF6443 domain-containing protein</fullName>
    </submittedName>
</protein>
<dbReference type="InterPro" id="IPR045619">
    <property type="entry name" value="DUF6443"/>
</dbReference>
<dbReference type="EMBL" id="CP119311">
    <property type="protein sequence ID" value="WEK34866.1"/>
    <property type="molecule type" value="Genomic_DNA"/>
</dbReference>
<dbReference type="Pfam" id="PF20041">
    <property type="entry name" value="DUF6443"/>
    <property type="match status" value="1"/>
</dbReference>
<feature type="chain" id="PRO_5042602158" evidence="1">
    <location>
        <begin position="27"/>
        <end position="1552"/>
    </location>
</feature>
<evidence type="ECO:0000313" key="3">
    <source>
        <dbReference type="EMBL" id="WEK34866.1"/>
    </source>
</evidence>
<feature type="domain" description="DUF6443" evidence="2">
    <location>
        <begin position="46"/>
        <end position="202"/>
    </location>
</feature>
<sequence length="1552" mass="171558">MRIHLLPVTIVATGLLSLLCFHSSYAQSPLQLPVYSGATPLNYVRVWNAKGPVSDANSLMNAGLLQVQQSTQYFDGLGRPLQTVVRKGSISTAGTAGSPADTANAFDLVTPVLYDEFGRQQYTFLSFAANTTGGNNAVSDGKFKVNPFEQQQTFLNNQYVDQGTDATYGYSQTVFEASPLNRVMEGFTPGTNWAGTATQTDEDNRHSTKQKYWVNTTADEVRIWEVTDAETGNWGSYSSTQVYPAGTLYKNVTLNENNKQVIEYKDKKGQIILKKAQLTAIVDAGGGSGHNGWLCNYFIYDDLGNIRCVIQPEGVSTMVNSNNWTLTTTLLNEQCFRYEYDGRLRQIIKKVPGAAEIFMVYDQRDRLVFMQDGILRTQNKWHTKLYDVLNRPVITGLISYSGSWAALQQIATQLTIVTEPGSEPTPNLPADLVLNGLTGSGTYLALNSILLEPDFENVDGAEILLELATDNGGTVGLPETSIDGVLVNYSPLPPNSLLDILTVSYYDNYEWANALNTSLKSFSSANANPYLHAASNSTFPYPQAVEASAATQGLVTGTKVKVLGSSPAQYLFALQHYDNEGRLIQTRSSNITGEIDVLTTQFSWGGLPVVTVQEHTKGNPNLHSATIVTQFSYDALNRLTKLEKKAGSSLVNNSVLPAAWATIVQNSYDAQGQTQIIKHGSKPGEQSTALISLDHTYNIRSWLTAINKDYLKGIQTTDRYFGMELGYDKNGFEGTYSPQFNGNISGMIWKNEGDQQKRKYDFSYDAVNRLTGALFGQYAGGAGTEAQYNTAAGVNFSVSNLQYDGNGNILSMRQMGLKGISSTLVDDLSYTYYEGTNRLKNVVDASNDAQTKLGDFRSSQLYLSELGGTKTIAAVDYSYDVAGNLVKDMNKDIDQADANGIEYNHLNLPTTIHVKNKGTIEYSYTATGVKLKKTVTDQNSSPAIITTTLYLNGIEYRNDTLVQISHEEGRIRFAPARESSCGPADARLVYDYYVKDHLGNVRMLLTEEESQDCYPAATVEPARVAAEKQLYNIVDSRIVARNSTGATETSLEEKVYRTHGGVSGEKTGLEMVLKVMSGDKVFIRGESFYNLTNGNSGSTLPMALADLLASFVGSSPVLGKGVTAGQISSLNNNAAQLGNFLNQNNPGSTTAKAAINWILLDEQFNYVAADLDAVQTGGGYKNHTKFINNPVNVSRSGYLYIYVSNESNLQVYFDNLQVTHNKSPILETTDYYPFGLTMAGISSKAAGGIENRKKFNGIEQTTELDLNQYDAFYRTMDPQTGRWWQIDPKPESALLLSPYVSMNNNPISLTDPLGDIIEYERERNKNDKKLDVSRRELRQFRRDIRDMRRNSASFNKMYKDMQRSSQKFVYKASSTQEGGNTAKPWDPDQNGVTTIKVNVRMSQNKVIQTTAHETGHGWRIAQGLDVQPEYQSLPSMPGIQGTDKDMAAYNRKRDWVVGENNIVRTEARKKGELGAMHISNIVMSELERSGNRKYENPIMETTYFGPAAVPAKSLFNNPTYEITQKDYINISPLTYYNQTIDIHHEHGVKPIQ</sequence>
<organism evidence="3 4">
    <name type="scientific">Candidatus Pseudobacter hemicellulosilyticus</name>
    <dbReference type="NCBI Taxonomy" id="3121375"/>
    <lineage>
        <taxon>Bacteria</taxon>
        <taxon>Pseudomonadati</taxon>
        <taxon>Bacteroidota</taxon>
        <taxon>Chitinophagia</taxon>
        <taxon>Chitinophagales</taxon>
        <taxon>Chitinophagaceae</taxon>
        <taxon>Pseudobacter</taxon>
    </lineage>
</organism>
<reference evidence="3" key="1">
    <citation type="submission" date="2023-03" db="EMBL/GenBank/DDBJ databases">
        <title>Andean soil-derived lignocellulolytic bacterial consortium as a source of novel taxa and putative plastic-active enzymes.</title>
        <authorList>
            <person name="Diaz-Garcia L."/>
            <person name="Chuvochina M."/>
            <person name="Feuerriegel G."/>
            <person name="Bunk B."/>
            <person name="Sproer C."/>
            <person name="Streit W.R."/>
            <person name="Rodriguez L.M."/>
            <person name="Overmann J."/>
            <person name="Jimenez D.J."/>
        </authorList>
    </citation>
    <scope>NUCLEOTIDE SEQUENCE</scope>
    <source>
        <strain evidence="3">MAG 7</strain>
    </source>
</reference>
<name>A0AAJ6BH63_9BACT</name>
<evidence type="ECO:0000259" key="2">
    <source>
        <dbReference type="Pfam" id="PF20041"/>
    </source>
</evidence>